<protein>
    <submittedName>
        <fullName evidence="1">Uncharacterized protein</fullName>
    </submittedName>
</protein>
<evidence type="ECO:0000313" key="2">
    <source>
        <dbReference type="Proteomes" id="UP000828390"/>
    </source>
</evidence>
<accession>A0A9D4RVB5</accession>
<keyword evidence="2" id="KW-1185">Reference proteome</keyword>
<organism evidence="1 2">
    <name type="scientific">Dreissena polymorpha</name>
    <name type="common">Zebra mussel</name>
    <name type="synonym">Mytilus polymorpha</name>
    <dbReference type="NCBI Taxonomy" id="45954"/>
    <lineage>
        <taxon>Eukaryota</taxon>
        <taxon>Metazoa</taxon>
        <taxon>Spiralia</taxon>
        <taxon>Lophotrochozoa</taxon>
        <taxon>Mollusca</taxon>
        <taxon>Bivalvia</taxon>
        <taxon>Autobranchia</taxon>
        <taxon>Heteroconchia</taxon>
        <taxon>Euheterodonta</taxon>
        <taxon>Imparidentia</taxon>
        <taxon>Neoheterodontei</taxon>
        <taxon>Myida</taxon>
        <taxon>Dreissenoidea</taxon>
        <taxon>Dreissenidae</taxon>
        <taxon>Dreissena</taxon>
    </lineage>
</organism>
<reference evidence="1" key="1">
    <citation type="journal article" date="2019" name="bioRxiv">
        <title>The Genome of the Zebra Mussel, Dreissena polymorpha: A Resource for Invasive Species Research.</title>
        <authorList>
            <person name="McCartney M.A."/>
            <person name="Auch B."/>
            <person name="Kono T."/>
            <person name="Mallez S."/>
            <person name="Zhang Y."/>
            <person name="Obille A."/>
            <person name="Becker A."/>
            <person name="Abrahante J.E."/>
            <person name="Garbe J."/>
            <person name="Badalamenti J.P."/>
            <person name="Herman A."/>
            <person name="Mangelson H."/>
            <person name="Liachko I."/>
            <person name="Sullivan S."/>
            <person name="Sone E.D."/>
            <person name="Koren S."/>
            <person name="Silverstein K.A.T."/>
            <person name="Beckman K.B."/>
            <person name="Gohl D.M."/>
        </authorList>
    </citation>
    <scope>NUCLEOTIDE SEQUENCE</scope>
    <source>
        <strain evidence="1">Duluth1</strain>
        <tissue evidence="1">Whole animal</tissue>
    </source>
</reference>
<name>A0A9D4RVB5_DREPO</name>
<comment type="caution">
    <text evidence="1">The sequence shown here is derived from an EMBL/GenBank/DDBJ whole genome shotgun (WGS) entry which is preliminary data.</text>
</comment>
<gene>
    <name evidence="1" type="ORF">DPMN_003827</name>
</gene>
<sequence>MADCLKENFMLYLKSKYKYKNTIQKTDLWNSNALELNIEPGVYAEDLLREEKRGSATKNIAVRQISRKSMLKATQLEMKYMLINTYRCNLKVRKFVIKSLA</sequence>
<dbReference type="AlphaFoldDB" id="A0A9D4RVB5"/>
<dbReference type="EMBL" id="JAIWYP010000001">
    <property type="protein sequence ID" value="KAH3879917.1"/>
    <property type="molecule type" value="Genomic_DNA"/>
</dbReference>
<proteinExistence type="predicted"/>
<evidence type="ECO:0000313" key="1">
    <source>
        <dbReference type="EMBL" id="KAH3879917.1"/>
    </source>
</evidence>
<dbReference type="Proteomes" id="UP000828390">
    <property type="component" value="Unassembled WGS sequence"/>
</dbReference>
<reference evidence="1" key="2">
    <citation type="submission" date="2020-11" db="EMBL/GenBank/DDBJ databases">
        <authorList>
            <person name="McCartney M.A."/>
            <person name="Auch B."/>
            <person name="Kono T."/>
            <person name="Mallez S."/>
            <person name="Becker A."/>
            <person name="Gohl D.M."/>
            <person name="Silverstein K.A.T."/>
            <person name="Koren S."/>
            <person name="Bechman K.B."/>
            <person name="Herman A."/>
            <person name="Abrahante J.E."/>
            <person name="Garbe J."/>
        </authorList>
    </citation>
    <scope>NUCLEOTIDE SEQUENCE</scope>
    <source>
        <strain evidence="1">Duluth1</strain>
        <tissue evidence="1">Whole animal</tissue>
    </source>
</reference>